<keyword evidence="3" id="KW-1185">Reference proteome</keyword>
<evidence type="ECO:0000313" key="2">
    <source>
        <dbReference type="EMBL" id="TCO11511.1"/>
    </source>
</evidence>
<feature type="chain" id="PRO_5020190293" evidence="1">
    <location>
        <begin position="29"/>
        <end position="76"/>
    </location>
</feature>
<comment type="caution">
    <text evidence="2">The sequence shown here is derived from an EMBL/GenBank/DDBJ whole genome shotgun (WGS) entry which is preliminary data.</text>
</comment>
<gene>
    <name evidence="2" type="ORF">EV666_11299</name>
</gene>
<dbReference type="Proteomes" id="UP000294881">
    <property type="component" value="Unassembled WGS sequence"/>
</dbReference>
<organism evidence="2 3">
    <name type="scientific">Camelimonas lactis</name>
    <dbReference type="NCBI Taxonomy" id="659006"/>
    <lineage>
        <taxon>Bacteria</taxon>
        <taxon>Pseudomonadati</taxon>
        <taxon>Pseudomonadota</taxon>
        <taxon>Alphaproteobacteria</taxon>
        <taxon>Hyphomicrobiales</taxon>
        <taxon>Chelatococcaceae</taxon>
        <taxon>Camelimonas</taxon>
    </lineage>
</organism>
<accession>A0A4R2GQ95</accession>
<evidence type="ECO:0000313" key="3">
    <source>
        <dbReference type="Proteomes" id="UP000294881"/>
    </source>
</evidence>
<feature type="signal peptide" evidence="1">
    <location>
        <begin position="1"/>
        <end position="28"/>
    </location>
</feature>
<reference evidence="2 3" key="1">
    <citation type="submission" date="2019-03" db="EMBL/GenBank/DDBJ databases">
        <title>Genomic Encyclopedia of Type Strains, Phase IV (KMG-IV): sequencing the most valuable type-strain genomes for metagenomic binning, comparative biology and taxonomic classification.</title>
        <authorList>
            <person name="Goeker M."/>
        </authorList>
    </citation>
    <scope>NUCLEOTIDE SEQUENCE [LARGE SCALE GENOMIC DNA]</scope>
    <source>
        <strain evidence="2 3">DSM 22958</strain>
    </source>
</reference>
<evidence type="ECO:0000256" key="1">
    <source>
        <dbReference type="SAM" id="SignalP"/>
    </source>
</evidence>
<name>A0A4R2GQ95_9HYPH</name>
<dbReference type="AlphaFoldDB" id="A0A4R2GQ95"/>
<protein>
    <submittedName>
        <fullName evidence="2">Uncharacterized protein</fullName>
    </submittedName>
</protein>
<dbReference type="RefSeq" id="WP_132008991.1">
    <property type="nucleotide sequence ID" value="NZ_JBHUNN010000002.1"/>
</dbReference>
<keyword evidence="1" id="KW-0732">Signal</keyword>
<dbReference type="EMBL" id="SLWL01000012">
    <property type="protein sequence ID" value="TCO11511.1"/>
    <property type="molecule type" value="Genomic_DNA"/>
</dbReference>
<sequence>MNIPFKPVMASLLFIAGVLGSTAAPAQAATAENHCSTVMCKVQAKEKCYGRTGSNYRKCVEAEYNACMSRCLGGQG</sequence>
<proteinExistence type="predicted"/>